<dbReference type="KEGG" id="psoj:PHYSODRAFT_341072"/>
<organism evidence="1 2">
    <name type="scientific">Phytophthora sojae (strain P6497)</name>
    <name type="common">Soybean stem and root rot agent</name>
    <name type="synonym">Phytophthora megasperma f. sp. glycines</name>
    <dbReference type="NCBI Taxonomy" id="1094619"/>
    <lineage>
        <taxon>Eukaryota</taxon>
        <taxon>Sar</taxon>
        <taxon>Stramenopiles</taxon>
        <taxon>Oomycota</taxon>
        <taxon>Peronosporomycetes</taxon>
        <taxon>Peronosporales</taxon>
        <taxon>Peronosporaceae</taxon>
        <taxon>Phytophthora</taxon>
    </lineage>
</organism>
<dbReference type="Proteomes" id="UP000002640">
    <property type="component" value="Unassembled WGS sequence"/>
</dbReference>
<keyword evidence="2" id="KW-1185">Reference proteome</keyword>
<dbReference type="RefSeq" id="XP_009537665.1">
    <property type="nucleotide sequence ID" value="XM_009539370.1"/>
</dbReference>
<dbReference type="EMBL" id="JH159163">
    <property type="protein sequence ID" value="EGZ06901.1"/>
    <property type="molecule type" value="Genomic_DNA"/>
</dbReference>
<gene>
    <name evidence="1" type="ORF">PHYSODRAFT_341072</name>
</gene>
<protein>
    <submittedName>
        <fullName evidence="1">Uncharacterized protein</fullName>
    </submittedName>
</protein>
<evidence type="ECO:0000313" key="1">
    <source>
        <dbReference type="EMBL" id="EGZ06901.1"/>
    </source>
</evidence>
<dbReference type="GeneID" id="20648023"/>
<proteinExistence type="predicted"/>
<accession>G5AC26</accession>
<name>G5AC26_PHYSP</name>
<reference evidence="1 2" key="1">
    <citation type="journal article" date="2006" name="Science">
        <title>Phytophthora genome sequences uncover evolutionary origins and mechanisms of pathogenesis.</title>
        <authorList>
            <person name="Tyler B.M."/>
            <person name="Tripathy S."/>
            <person name="Zhang X."/>
            <person name="Dehal P."/>
            <person name="Jiang R.H."/>
            <person name="Aerts A."/>
            <person name="Arredondo F.D."/>
            <person name="Baxter L."/>
            <person name="Bensasson D."/>
            <person name="Beynon J.L."/>
            <person name="Chapman J."/>
            <person name="Damasceno C.M."/>
            <person name="Dorrance A.E."/>
            <person name="Dou D."/>
            <person name="Dickerman A.W."/>
            <person name="Dubchak I.L."/>
            <person name="Garbelotto M."/>
            <person name="Gijzen M."/>
            <person name="Gordon S.G."/>
            <person name="Govers F."/>
            <person name="Grunwald N.J."/>
            <person name="Huang W."/>
            <person name="Ivors K.L."/>
            <person name="Jones R.W."/>
            <person name="Kamoun S."/>
            <person name="Krampis K."/>
            <person name="Lamour K.H."/>
            <person name="Lee M.K."/>
            <person name="McDonald W.H."/>
            <person name="Medina M."/>
            <person name="Meijer H.J."/>
            <person name="Nordberg E.K."/>
            <person name="Maclean D.J."/>
            <person name="Ospina-Giraldo M.D."/>
            <person name="Morris P.F."/>
            <person name="Phuntumart V."/>
            <person name="Putnam N.H."/>
            <person name="Rash S."/>
            <person name="Rose J.K."/>
            <person name="Sakihama Y."/>
            <person name="Salamov A.A."/>
            <person name="Savidor A."/>
            <person name="Scheuring C.F."/>
            <person name="Smith B.M."/>
            <person name="Sobral B.W."/>
            <person name="Terry A."/>
            <person name="Torto-Alalibo T.A."/>
            <person name="Win J."/>
            <person name="Xu Z."/>
            <person name="Zhang H."/>
            <person name="Grigoriev I.V."/>
            <person name="Rokhsar D.S."/>
            <person name="Boore J.L."/>
        </authorList>
    </citation>
    <scope>NUCLEOTIDE SEQUENCE [LARGE SCALE GENOMIC DNA]</scope>
    <source>
        <strain evidence="1 2">P6497</strain>
    </source>
</reference>
<dbReference type="AlphaFoldDB" id="G5AC26"/>
<dbReference type="InParanoid" id="G5AC26"/>
<sequence>MTETAHRRILSVSCNLSLGQGLSVSPPESSLPSPLPIQELGWVDGLQRGVEIVDCGPLPAEPECRRWLQRGRSASSVDCCAWTAGQKYRRWHVARGWRDQRLELDWNDAAACPDDCLHHAMSVMLVAAGSRHHLTLESVANTLRAPSVLNSLPVYKDFLARLVHNAAGLLGKHARLALDLHARVVDAELGGNRHVLSRTVKLRDERPHGRQCTHVYQFWVGVAKEKVDAGSGDYVFA</sequence>
<evidence type="ECO:0000313" key="2">
    <source>
        <dbReference type="Proteomes" id="UP000002640"/>
    </source>
</evidence>